<dbReference type="InterPro" id="IPR020622">
    <property type="entry name" value="Ala_racemase_pyridoxalP-BS"/>
</dbReference>
<dbReference type="SMART" id="SM01005">
    <property type="entry name" value="Ala_racemase_C"/>
    <property type="match status" value="1"/>
</dbReference>
<dbReference type="Gene3D" id="3.20.20.10">
    <property type="entry name" value="Alanine racemase"/>
    <property type="match status" value="1"/>
</dbReference>
<dbReference type="InterPro" id="IPR029066">
    <property type="entry name" value="PLP-binding_barrel"/>
</dbReference>
<dbReference type="EC" id="5.1.1.1" evidence="4 7"/>
<evidence type="ECO:0000256" key="1">
    <source>
        <dbReference type="ARBA" id="ARBA00000316"/>
    </source>
</evidence>
<dbReference type="InterPro" id="IPR001608">
    <property type="entry name" value="Ala_racemase_N"/>
</dbReference>
<accession>A0A120CUT2</accession>
<comment type="caution">
    <text evidence="11">The sequence shown here is derived from an EMBL/GenBank/DDBJ whole genome shotgun (WGS) entry which is preliminary data.</text>
</comment>
<dbReference type="SUPFAM" id="SSF50621">
    <property type="entry name" value="Alanine racemase C-terminal domain-like"/>
    <property type="match status" value="1"/>
</dbReference>
<evidence type="ECO:0000256" key="2">
    <source>
        <dbReference type="ARBA" id="ARBA00001933"/>
    </source>
</evidence>
<organism evidence="11 12">
    <name type="scientific">Hyphomicrobium sulfonivorans</name>
    <dbReference type="NCBI Taxonomy" id="121290"/>
    <lineage>
        <taxon>Bacteria</taxon>
        <taxon>Pseudomonadati</taxon>
        <taxon>Pseudomonadota</taxon>
        <taxon>Alphaproteobacteria</taxon>
        <taxon>Hyphomicrobiales</taxon>
        <taxon>Hyphomicrobiaceae</taxon>
        <taxon>Hyphomicrobium</taxon>
    </lineage>
</organism>
<evidence type="ECO:0000256" key="9">
    <source>
        <dbReference type="PIRSR" id="PIRSR600821-52"/>
    </source>
</evidence>
<dbReference type="PANTHER" id="PTHR30511">
    <property type="entry name" value="ALANINE RACEMASE"/>
    <property type="match status" value="1"/>
</dbReference>
<feature type="active site" description="Proton acceptor; specific for D-alanine" evidence="7">
    <location>
        <position position="68"/>
    </location>
</feature>
<dbReference type="GO" id="GO:0030632">
    <property type="term" value="P:D-alanine biosynthetic process"/>
    <property type="evidence" value="ECO:0007669"/>
    <property type="project" value="UniProtKB-UniRule"/>
</dbReference>
<evidence type="ECO:0000256" key="8">
    <source>
        <dbReference type="PIRSR" id="PIRSR600821-50"/>
    </source>
</evidence>
<keyword evidence="6 7" id="KW-0413">Isomerase</keyword>
<dbReference type="GO" id="GO:0030170">
    <property type="term" value="F:pyridoxal phosphate binding"/>
    <property type="evidence" value="ECO:0007669"/>
    <property type="project" value="UniProtKB-UniRule"/>
</dbReference>
<dbReference type="InterPro" id="IPR000821">
    <property type="entry name" value="Ala_racemase"/>
</dbReference>
<dbReference type="AlphaFoldDB" id="A0A120CUT2"/>
<dbReference type="Pfam" id="PF00842">
    <property type="entry name" value="Ala_racemase_C"/>
    <property type="match status" value="1"/>
</dbReference>
<dbReference type="PANTHER" id="PTHR30511:SF0">
    <property type="entry name" value="ALANINE RACEMASE, CATABOLIC-RELATED"/>
    <property type="match status" value="1"/>
</dbReference>
<comment type="cofactor">
    <cofactor evidence="2 7 8">
        <name>pyridoxal 5'-phosphate</name>
        <dbReference type="ChEBI" id="CHEBI:597326"/>
    </cofactor>
</comment>
<proteinExistence type="inferred from homology"/>
<dbReference type="GO" id="GO:0005829">
    <property type="term" value="C:cytosol"/>
    <property type="evidence" value="ECO:0007669"/>
    <property type="project" value="TreeGrafter"/>
</dbReference>
<comment type="function">
    <text evidence="7">Catalyzes the interconversion of L-alanine and D-alanine. May also act on other amino acids.</text>
</comment>
<dbReference type="Pfam" id="PF01168">
    <property type="entry name" value="Ala_racemase_N"/>
    <property type="match status" value="1"/>
</dbReference>
<comment type="similarity">
    <text evidence="3 7">Belongs to the alanine racemase family.</text>
</comment>
<reference evidence="11 12" key="1">
    <citation type="submission" date="2015-10" db="EMBL/GenBank/DDBJ databases">
        <title>Transcriptomic analysis of a linuron degrading triple-species bacterial consortium.</title>
        <authorList>
            <person name="Albers P."/>
        </authorList>
    </citation>
    <scope>NUCLEOTIDE SEQUENCE [LARGE SCALE GENOMIC DNA]</scope>
    <source>
        <strain evidence="11 12">WDL6</strain>
    </source>
</reference>
<name>A0A120CUT2_HYPSL</name>
<dbReference type="NCBIfam" id="TIGR00492">
    <property type="entry name" value="alr"/>
    <property type="match status" value="1"/>
</dbReference>
<dbReference type="PATRIC" id="fig|121290.4.peg.2355"/>
<dbReference type="GO" id="GO:0008784">
    <property type="term" value="F:alanine racemase activity"/>
    <property type="evidence" value="ECO:0007669"/>
    <property type="project" value="UniProtKB-UniRule"/>
</dbReference>
<gene>
    <name evidence="11" type="ORF">APY04_2156</name>
</gene>
<dbReference type="STRING" id="121290.APY04_2156"/>
<feature type="binding site" evidence="7 9">
    <location>
        <position position="166"/>
    </location>
    <ligand>
        <name>substrate</name>
    </ligand>
</feature>
<evidence type="ECO:0000259" key="10">
    <source>
        <dbReference type="SMART" id="SM01005"/>
    </source>
</evidence>
<feature type="modified residue" description="N6-(pyridoxal phosphate)lysine" evidence="7 8">
    <location>
        <position position="68"/>
    </location>
</feature>
<dbReference type="InterPro" id="IPR009006">
    <property type="entry name" value="Ala_racemase/Decarboxylase_C"/>
</dbReference>
<keyword evidence="5 7" id="KW-0663">Pyridoxal phosphate</keyword>
<dbReference type="InterPro" id="IPR011079">
    <property type="entry name" value="Ala_racemase_C"/>
</dbReference>
<dbReference type="PRINTS" id="PR00992">
    <property type="entry name" value="ALARACEMASE"/>
</dbReference>
<dbReference type="SUPFAM" id="SSF51419">
    <property type="entry name" value="PLP-binding barrel"/>
    <property type="match status" value="1"/>
</dbReference>
<dbReference type="HAMAP" id="MF_01201">
    <property type="entry name" value="Ala_racemase"/>
    <property type="match status" value="1"/>
</dbReference>
<feature type="domain" description="Alanine racemase C-terminal" evidence="10">
    <location>
        <begin position="267"/>
        <end position="398"/>
    </location>
</feature>
<evidence type="ECO:0000256" key="6">
    <source>
        <dbReference type="ARBA" id="ARBA00023235"/>
    </source>
</evidence>
<feature type="active site" description="Proton acceptor; specific for L-alanine" evidence="7">
    <location>
        <position position="288"/>
    </location>
</feature>
<feature type="binding site" evidence="7 9">
    <location>
        <position position="341"/>
    </location>
    <ligand>
        <name>substrate</name>
    </ligand>
</feature>
<evidence type="ECO:0000256" key="7">
    <source>
        <dbReference type="HAMAP-Rule" id="MF_01201"/>
    </source>
</evidence>
<keyword evidence="12" id="KW-1185">Reference proteome</keyword>
<evidence type="ECO:0000256" key="4">
    <source>
        <dbReference type="ARBA" id="ARBA00013089"/>
    </source>
</evidence>
<dbReference type="RefSeq" id="WP_245281913.1">
    <property type="nucleotide sequence ID" value="NZ_LMTR01000071.1"/>
</dbReference>
<protein>
    <recommendedName>
        <fullName evidence="4 7">Alanine racemase</fullName>
        <ecNumber evidence="4 7">5.1.1.1</ecNumber>
    </recommendedName>
</protein>
<evidence type="ECO:0000256" key="3">
    <source>
        <dbReference type="ARBA" id="ARBA00007880"/>
    </source>
</evidence>
<comment type="catalytic activity">
    <reaction evidence="1 7">
        <text>L-alanine = D-alanine</text>
        <dbReference type="Rhea" id="RHEA:20249"/>
        <dbReference type="ChEBI" id="CHEBI:57416"/>
        <dbReference type="ChEBI" id="CHEBI:57972"/>
        <dbReference type="EC" id="5.1.1.1"/>
    </reaction>
</comment>
<dbReference type="UniPathway" id="UPA00042">
    <property type="reaction ID" value="UER00497"/>
</dbReference>
<dbReference type="Proteomes" id="UP000059074">
    <property type="component" value="Unassembled WGS sequence"/>
</dbReference>
<dbReference type="CDD" id="cd00430">
    <property type="entry name" value="PLPDE_III_AR"/>
    <property type="match status" value="1"/>
</dbReference>
<evidence type="ECO:0000313" key="12">
    <source>
        <dbReference type="Proteomes" id="UP000059074"/>
    </source>
</evidence>
<dbReference type="Gene3D" id="2.40.37.10">
    <property type="entry name" value="Lyase, Ornithine Decarboxylase, Chain A, domain 1"/>
    <property type="match status" value="1"/>
</dbReference>
<evidence type="ECO:0000256" key="5">
    <source>
        <dbReference type="ARBA" id="ARBA00022898"/>
    </source>
</evidence>
<dbReference type="PROSITE" id="PS00395">
    <property type="entry name" value="ALANINE_RACEMASE"/>
    <property type="match status" value="1"/>
</dbReference>
<sequence>MSDRNVLSVPVTRNALHGGALREVAFAPSAAIPASATGVITIDLAQLRANWRALAMHVAPAGCAAVVKADAYGLGAARIVPALYQAGCRNFFVATFDEAAAALKYAPGATVYILDGVMPGAARDIAALGARPVLTSLGEVDAWAALAAEDEAAPPAALHVDTGLHRLGMAEDELEALVADDALMARLDFAVVMSHLACADEASHAMNRQQLDTFKRLRAKLPRARASLAASDGLMLGRSFHFDLVRPGYALYGGQANADLKTPVSPVVQVSARILQVQDVPAGGAIGYSATYRAATPRRIATVAAGYADGVFRHASAANGETGGAVIVRGQKAPVVGRVSMDLITVDITDIDGPPPVRGDYVDLVGPRLPLEAVGAGARTIGYEVLTRLGHRFHRHYVDNSD</sequence>
<evidence type="ECO:0000313" key="11">
    <source>
        <dbReference type="EMBL" id="KWT66749.1"/>
    </source>
</evidence>
<dbReference type="EMBL" id="LMTR01000071">
    <property type="protein sequence ID" value="KWT66749.1"/>
    <property type="molecule type" value="Genomic_DNA"/>
</dbReference>
<comment type="pathway">
    <text evidence="7">Amino-acid biosynthesis; D-alanine biosynthesis; D-alanine from L-alanine: step 1/1.</text>
</comment>